<dbReference type="AlphaFoldDB" id="A0A2D3VIE9"/>
<evidence type="ECO:0000313" key="2">
    <source>
        <dbReference type="EMBL" id="CZT22999.1"/>
    </source>
</evidence>
<feature type="region of interest" description="Disordered" evidence="1">
    <location>
        <begin position="167"/>
        <end position="207"/>
    </location>
</feature>
<dbReference type="GeneID" id="35603791"/>
<feature type="compositionally biased region" description="Basic and acidic residues" evidence="1">
    <location>
        <begin position="61"/>
        <end position="71"/>
    </location>
</feature>
<accession>A0A2D3VIE9</accession>
<proteinExistence type="predicted"/>
<gene>
    <name evidence="2" type="ORF">RCC_08707</name>
</gene>
<name>A0A2D3VIE9_9PEZI</name>
<protein>
    <submittedName>
        <fullName evidence="2">Uncharacterized protein</fullName>
    </submittedName>
</protein>
<dbReference type="RefSeq" id="XP_023629723.1">
    <property type="nucleotide sequence ID" value="XM_023773955.1"/>
</dbReference>
<evidence type="ECO:0000313" key="3">
    <source>
        <dbReference type="Proteomes" id="UP000225277"/>
    </source>
</evidence>
<keyword evidence="3" id="KW-1185">Reference proteome</keyword>
<reference evidence="2 3" key="1">
    <citation type="submission" date="2016-03" db="EMBL/GenBank/DDBJ databases">
        <authorList>
            <person name="Ploux O."/>
        </authorList>
    </citation>
    <scope>NUCLEOTIDE SEQUENCE [LARGE SCALE GENOMIC DNA]</scope>
    <source>
        <strain evidence="2 3">URUG2</strain>
    </source>
</reference>
<evidence type="ECO:0000256" key="1">
    <source>
        <dbReference type="SAM" id="MobiDB-lite"/>
    </source>
</evidence>
<sequence>MFLFSMLFMSSTNIIIRTMIVFIILKASAYAIVESYRFGKPFLDVLLSDIASSLHSTTSKQIKDCQREHPDVFPSSDNSNSRHDPSSFASDEARAVALHQFDINRPEASCPERWIYPNEYNSKRLENFYRNPPNWNLPLNPDSDELREWDEHGEYRPLPITDNCIVGKKNGERHRNNTSLRYERKGDPKVHEKVPARRHRASSSRHHLRRVRSFNAPDALRNEFHESYRMHMDRDGYGGH</sequence>
<feature type="region of interest" description="Disordered" evidence="1">
    <location>
        <begin position="59"/>
        <end position="89"/>
    </location>
</feature>
<dbReference type="EMBL" id="FJUY01000015">
    <property type="protein sequence ID" value="CZT22999.1"/>
    <property type="molecule type" value="Genomic_DNA"/>
</dbReference>
<feature type="compositionally biased region" description="Basic residues" evidence="1">
    <location>
        <begin position="196"/>
        <end position="207"/>
    </location>
</feature>
<organism evidence="2 3">
    <name type="scientific">Ramularia collo-cygni</name>
    <dbReference type="NCBI Taxonomy" id="112498"/>
    <lineage>
        <taxon>Eukaryota</taxon>
        <taxon>Fungi</taxon>
        <taxon>Dikarya</taxon>
        <taxon>Ascomycota</taxon>
        <taxon>Pezizomycotina</taxon>
        <taxon>Dothideomycetes</taxon>
        <taxon>Dothideomycetidae</taxon>
        <taxon>Mycosphaerellales</taxon>
        <taxon>Mycosphaerellaceae</taxon>
        <taxon>Ramularia</taxon>
    </lineage>
</organism>
<feature type="compositionally biased region" description="Basic and acidic residues" evidence="1">
    <location>
        <begin position="169"/>
        <end position="195"/>
    </location>
</feature>
<dbReference type="Proteomes" id="UP000225277">
    <property type="component" value="Unassembled WGS sequence"/>
</dbReference>